<evidence type="ECO:0000313" key="2">
    <source>
        <dbReference type="EMBL" id="CAI8022956.1"/>
    </source>
</evidence>
<dbReference type="Gene3D" id="1.10.472.20">
    <property type="entry name" value="Nitrile hydratase, beta subunit"/>
    <property type="match status" value="1"/>
</dbReference>
<dbReference type="EMBL" id="CASHTH010001986">
    <property type="protein sequence ID" value="CAI8022956.1"/>
    <property type="molecule type" value="Genomic_DNA"/>
</dbReference>
<feature type="domain" description="Nitrile hydratase beta subunit-like N-terminal" evidence="1">
    <location>
        <begin position="1"/>
        <end position="96"/>
    </location>
</feature>
<dbReference type="InterPro" id="IPR049054">
    <property type="entry name" value="CN_hydtase_beta-like_N"/>
</dbReference>
<dbReference type="InterPro" id="IPR042262">
    <property type="entry name" value="CN_hydtase_beta_C"/>
</dbReference>
<organism evidence="2 3">
    <name type="scientific">Geodia barretti</name>
    <name type="common">Barrett's horny sponge</name>
    <dbReference type="NCBI Taxonomy" id="519541"/>
    <lineage>
        <taxon>Eukaryota</taxon>
        <taxon>Metazoa</taxon>
        <taxon>Porifera</taxon>
        <taxon>Demospongiae</taxon>
        <taxon>Heteroscleromorpha</taxon>
        <taxon>Tetractinellida</taxon>
        <taxon>Astrophorina</taxon>
        <taxon>Geodiidae</taxon>
        <taxon>Geodia</taxon>
    </lineage>
</organism>
<sequence length="100" mass="11382">MPAVHDRGGWPDDTPIAREEHILSDWERRVDAVHQALGAQGIRTTDEMRRAIESLPPERYEALSYYEKWTAALEILLIEKGILSADEIDAKTAQLREQGL</sequence>
<dbReference type="SUPFAM" id="SSF50090">
    <property type="entry name" value="Electron transport accessory proteins"/>
    <property type="match status" value="1"/>
</dbReference>
<dbReference type="Proteomes" id="UP001174909">
    <property type="component" value="Unassembled WGS sequence"/>
</dbReference>
<gene>
    <name evidence="2" type="ORF">GBAR_LOCUS13447</name>
</gene>
<comment type="caution">
    <text evidence="2">The sequence shown here is derived from an EMBL/GenBank/DDBJ whole genome shotgun (WGS) entry which is preliminary data.</text>
</comment>
<protein>
    <submittedName>
        <fullName evidence="2">Nitrile hydratase subunit beta</fullName>
    </submittedName>
</protein>
<evidence type="ECO:0000313" key="3">
    <source>
        <dbReference type="Proteomes" id="UP001174909"/>
    </source>
</evidence>
<proteinExistence type="predicted"/>
<name>A0AA35S6R1_GEOBA</name>
<dbReference type="AlphaFoldDB" id="A0AA35S6R1"/>
<evidence type="ECO:0000259" key="1">
    <source>
        <dbReference type="Pfam" id="PF21006"/>
    </source>
</evidence>
<reference evidence="2" key="1">
    <citation type="submission" date="2023-03" db="EMBL/GenBank/DDBJ databases">
        <authorList>
            <person name="Steffen K."/>
            <person name="Cardenas P."/>
        </authorList>
    </citation>
    <scope>NUCLEOTIDE SEQUENCE</scope>
</reference>
<dbReference type="InterPro" id="IPR008990">
    <property type="entry name" value="Elect_transpt_acc-like_dom_sf"/>
</dbReference>
<dbReference type="Pfam" id="PF21006">
    <property type="entry name" value="NHase_beta_N"/>
    <property type="match status" value="1"/>
</dbReference>
<accession>A0AA35S6R1</accession>
<keyword evidence="3" id="KW-1185">Reference proteome</keyword>